<gene>
    <name evidence="2" type="ORF">M9458_043317</name>
</gene>
<proteinExistence type="predicted"/>
<sequence length="134" mass="14079">VPKGKGPGKGRSPAAARAPRSGPGGIVLLHLCGTSGGIKRPGNLARQPSRVRSSYGGAGSLFTPSWTHEDTSVHARGRDRSPEERRARHFNSGGDEASFTSGTWMFQRPSSSHTPTPVGSLVKGGDYRRGEADS</sequence>
<feature type="non-terminal residue" evidence="2">
    <location>
        <position position="1"/>
    </location>
</feature>
<feature type="compositionally biased region" description="Basic and acidic residues" evidence="1">
    <location>
        <begin position="125"/>
        <end position="134"/>
    </location>
</feature>
<protein>
    <submittedName>
        <fullName evidence="2">Uncharacterized protein</fullName>
    </submittedName>
</protein>
<evidence type="ECO:0000313" key="2">
    <source>
        <dbReference type="EMBL" id="KAL0159592.1"/>
    </source>
</evidence>
<dbReference type="Proteomes" id="UP001529510">
    <property type="component" value="Unassembled WGS sequence"/>
</dbReference>
<feature type="region of interest" description="Disordered" evidence="1">
    <location>
        <begin position="1"/>
        <end position="134"/>
    </location>
</feature>
<reference evidence="2 3" key="1">
    <citation type="submission" date="2024-05" db="EMBL/GenBank/DDBJ databases">
        <title>Genome sequencing and assembly of Indian major carp, Cirrhinus mrigala (Hamilton, 1822).</title>
        <authorList>
            <person name="Mohindra V."/>
            <person name="Chowdhury L.M."/>
            <person name="Lal K."/>
            <person name="Jena J.K."/>
        </authorList>
    </citation>
    <scope>NUCLEOTIDE SEQUENCE [LARGE SCALE GENOMIC DNA]</scope>
    <source>
        <strain evidence="2">CM1030</strain>
        <tissue evidence="2">Blood</tissue>
    </source>
</reference>
<keyword evidence="3" id="KW-1185">Reference proteome</keyword>
<feature type="compositionally biased region" description="Polar residues" evidence="1">
    <location>
        <begin position="98"/>
        <end position="117"/>
    </location>
</feature>
<feature type="compositionally biased region" description="Basic and acidic residues" evidence="1">
    <location>
        <begin position="67"/>
        <end position="86"/>
    </location>
</feature>
<evidence type="ECO:0000313" key="3">
    <source>
        <dbReference type="Proteomes" id="UP001529510"/>
    </source>
</evidence>
<organism evidence="2 3">
    <name type="scientific">Cirrhinus mrigala</name>
    <name type="common">Mrigala</name>
    <dbReference type="NCBI Taxonomy" id="683832"/>
    <lineage>
        <taxon>Eukaryota</taxon>
        <taxon>Metazoa</taxon>
        <taxon>Chordata</taxon>
        <taxon>Craniata</taxon>
        <taxon>Vertebrata</taxon>
        <taxon>Euteleostomi</taxon>
        <taxon>Actinopterygii</taxon>
        <taxon>Neopterygii</taxon>
        <taxon>Teleostei</taxon>
        <taxon>Ostariophysi</taxon>
        <taxon>Cypriniformes</taxon>
        <taxon>Cyprinidae</taxon>
        <taxon>Labeoninae</taxon>
        <taxon>Labeonini</taxon>
        <taxon>Cirrhinus</taxon>
    </lineage>
</organism>
<evidence type="ECO:0000256" key="1">
    <source>
        <dbReference type="SAM" id="MobiDB-lite"/>
    </source>
</evidence>
<accession>A0ABD0ND63</accession>
<feature type="compositionally biased region" description="Low complexity" evidence="1">
    <location>
        <begin position="10"/>
        <end position="21"/>
    </location>
</feature>
<dbReference type="EMBL" id="JAMKFB020000022">
    <property type="protein sequence ID" value="KAL0159592.1"/>
    <property type="molecule type" value="Genomic_DNA"/>
</dbReference>
<comment type="caution">
    <text evidence="2">The sequence shown here is derived from an EMBL/GenBank/DDBJ whole genome shotgun (WGS) entry which is preliminary data.</text>
</comment>
<dbReference type="AlphaFoldDB" id="A0ABD0ND63"/>
<name>A0ABD0ND63_CIRMR</name>